<accession>A0ABW8Q1G6</accession>
<proteinExistence type="predicted"/>
<dbReference type="EMBL" id="JBJGEB010000001">
    <property type="protein sequence ID" value="MFK7640973.1"/>
    <property type="molecule type" value="Genomic_DNA"/>
</dbReference>
<evidence type="ECO:0000313" key="2">
    <source>
        <dbReference type="EMBL" id="MFK7640973.1"/>
    </source>
</evidence>
<sequence>MENLDISYPNPYKRPSENKASVKRGFVQGFQTASIPSYKAAHF</sequence>
<protein>
    <submittedName>
        <fullName evidence="2">Uncharacterized protein</fullName>
    </submittedName>
</protein>
<name>A0ABW8Q1G6_9NEIS</name>
<dbReference type="Proteomes" id="UP001621964">
    <property type="component" value="Unassembled WGS sequence"/>
</dbReference>
<evidence type="ECO:0000313" key="3">
    <source>
        <dbReference type="Proteomes" id="UP001621964"/>
    </source>
</evidence>
<reference evidence="2 3" key="1">
    <citation type="submission" date="2024-11" db="EMBL/GenBank/DDBJ databases">
        <authorList>
            <person name="Mikucki A.G."/>
            <person name="Kahler C.M."/>
        </authorList>
    </citation>
    <scope>NUCLEOTIDE SEQUENCE [LARGE SCALE GENOMIC DNA]</scope>
    <source>
        <strain evidence="2 3">EXNM717</strain>
    </source>
</reference>
<gene>
    <name evidence="2" type="ORF">ACI43T_00440</name>
</gene>
<organism evidence="2 3">
    <name type="scientific">Neisseria oralis</name>
    <dbReference type="NCBI Taxonomy" id="1107316"/>
    <lineage>
        <taxon>Bacteria</taxon>
        <taxon>Pseudomonadati</taxon>
        <taxon>Pseudomonadota</taxon>
        <taxon>Betaproteobacteria</taxon>
        <taxon>Neisseriales</taxon>
        <taxon>Neisseriaceae</taxon>
        <taxon>Neisseria</taxon>
    </lineage>
</organism>
<dbReference type="RefSeq" id="WP_405385228.1">
    <property type="nucleotide sequence ID" value="NZ_JBJGEB010000001.1"/>
</dbReference>
<feature type="region of interest" description="Disordered" evidence="1">
    <location>
        <begin position="1"/>
        <end position="20"/>
    </location>
</feature>
<keyword evidence="3" id="KW-1185">Reference proteome</keyword>
<evidence type="ECO:0000256" key="1">
    <source>
        <dbReference type="SAM" id="MobiDB-lite"/>
    </source>
</evidence>
<comment type="caution">
    <text evidence="2">The sequence shown here is derived from an EMBL/GenBank/DDBJ whole genome shotgun (WGS) entry which is preliminary data.</text>
</comment>